<gene>
    <name evidence="1" type="ORF">LCGC14_2077240</name>
</gene>
<organism evidence="1">
    <name type="scientific">marine sediment metagenome</name>
    <dbReference type="NCBI Taxonomy" id="412755"/>
    <lineage>
        <taxon>unclassified sequences</taxon>
        <taxon>metagenomes</taxon>
        <taxon>ecological metagenomes</taxon>
    </lineage>
</organism>
<dbReference type="EMBL" id="LAZR01025032">
    <property type="protein sequence ID" value="KKL73206.1"/>
    <property type="molecule type" value="Genomic_DNA"/>
</dbReference>
<protein>
    <submittedName>
        <fullName evidence="1">Uncharacterized protein</fullName>
    </submittedName>
</protein>
<dbReference type="AlphaFoldDB" id="A0A0F9F405"/>
<name>A0A0F9F405_9ZZZZ</name>
<accession>A0A0F9F405</accession>
<sequence>MTQKGDHLQENKGVTYPMDLDSGLLYKGVAATPELGAHEDHGIIYTKSDEKLYHLYDKAGRTENRIAFTMAWGTFTPTVTLVGGAGNTVPVYTANSGRYLRIGDLILVDVFLNGDGGDEGAGTGQINIAIPIAGGASVNGDGVGMVGHADNGAGENYPLFGSIAQEGTTITLDRWTSIKVLAALTGDDQDDVARCVNLHFWYEVD</sequence>
<comment type="caution">
    <text evidence="1">The sequence shown here is derived from an EMBL/GenBank/DDBJ whole genome shotgun (WGS) entry which is preliminary data.</text>
</comment>
<reference evidence="1" key="1">
    <citation type="journal article" date="2015" name="Nature">
        <title>Complex archaea that bridge the gap between prokaryotes and eukaryotes.</title>
        <authorList>
            <person name="Spang A."/>
            <person name="Saw J.H."/>
            <person name="Jorgensen S.L."/>
            <person name="Zaremba-Niedzwiedzka K."/>
            <person name="Martijn J."/>
            <person name="Lind A.E."/>
            <person name="van Eijk R."/>
            <person name="Schleper C."/>
            <person name="Guy L."/>
            <person name="Ettema T.J."/>
        </authorList>
    </citation>
    <scope>NUCLEOTIDE SEQUENCE</scope>
</reference>
<evidence type="ECO:0000313" key="1">
    <source>
        <dbReference type="EMBL" id="KKL73206.1"/>
    </source>
</evidence>
<proteinExistence type="predicted"/>